<dbReference type="CDD" id="cd12148">
    <property type="entry name" value="fungal_TF_MHR"/>
    <property type="match status" value="1"/>
</dbReference>
<organism evidence="1 2">
    <name type="scientific">Colletotrichum orbiculare (strain 104-T / ATCC 96160 / CBS 514.97 / LARS 414 / MAFF 240422)</name>
    <name type="common">Cucumber anthracnose fungus</name>
    <name type="synonym">Colletotrichum lagenarium</name>
    <dbReference type="NCBI Taxonomy" id="1213857"/>
    <lineage>
        <taxon>Eukaryota</taxon>
        <taxon>Fungi</taxon>
        <taxon>Dikarya</taxon>
        <taxon>Ascomycota</taxon>
        <taxon>Pezizomycotina</taxon>
        <taxon>Sordariomycetes</taxon>
        <taxon>Hypocreomycetidae</taxon>
        <taxon>Glomerellales</taxon>
        <taxon>Glomerellaceae</taxon>
        <taxon>Colletotrichum</taxon>
        <taxon>Colletotrichum orbiculare species complex</taxon>
    </lineage>
</organism>
<dbReference type="OrthoDB" id="6486656at2759"/>
<reference evidence="2" key="2">
    <citation type="journal article" date="2019" name="Mol. Plant Microbe Interact.">
        <title>Genome sequence resources for four phytopathogenic fungi from the Colletotrichum orbiculare species complex.</title>
        <authorList>
            <person name="Gan P."/>
            <person name="Tsushima A."/>
            <person name="Narusaka M."/>
            <person name="Narusaka Y."/>
            <person name="Takano Y."/>
            <person name="Kubo Y."/>
            <person name="Shirasu K."/>
        </authorList>
    </citation>
    <scope>GENOME REANNOTATION</scope>
    <source>
        <strain evidence="2">104-T / ATCC 96160 / CBS 514.97 / LARS 414 / MAFF 240422</strain>
    </source>
</reference>
<name>A0A484FSC6_COLOR</name>
<gene>
    <name evidence="1" type="ORF">Cob_v007073</name>
</gene>
<evidence type="ECO:0008006" key="3">
    <source>
        <dbReference type="Google" id="ProtNLM"/>
    </source>
</evidence>
<dbReference type="EMBL" id="AMCV02000018">
    <property type="protein sequence ID" value="TDZ19887.1"/>
    <property type="molecule type" value="Genomic_DNA"/>
</dbReference>
<dbReference type="STRING" id="1213857.A0A484FSC6"/>
<accession>A0A484FSC6</accession>
<evidence type="ECO:0000313" key="2">
    <source>
        <dbReference type="Proteomes" id="UP000014480"/>
    </source>
</evidence>
<protein>
    <recommendedName>
        <fullName evidence="3">C6 transcription factor</fullName>
    </recommendedName>
</protein>
<keyword evidence="2" id="KW-1185">Reference proteome</keyword>
<comment type="caution">
    <text evidence="1">The sequence shown here is derived from an EMBL/GenBank/DDBJ whole genome shotgun (WGS) entry which is preliminary data.</text>
</comment>
<proteinExistence type="predicted"/>
<sequence>MHAGSLLNLYRCFLNFPSQLAEAAGADISGAIAQCVNSGQSCIHAAEMVRDLVPTSHYLAICVNYLTISCIILLRMPPDQTDSQMEMDVHRCCSVLQDLEHRWSGARQSRTIIERLIQRRRCQNGNDYTESSVSGGNSGGSRKRDFADYEGGAFAAAEEGVWWRDIIGYTPFPSRPSDPA</sequence>
<dbReference type="Proteomes" id="UP000014480">
    <property type="component" value="Unassembled WGS sequence"/>
</dbReference>
<evidence type="ECO:0000313" key="1">
    <source>
        <dbReference type="EMBL" id="TDZ19887.1"/>
    </source>
</evidence>
<dbReference type="AlphaFoldDB" id="A0A484FSC6"/>
<reference evidence="2" key="1">
    <citation type="journal article" date="2013" name="New Phytol.">
        <title>Comparative genomic and transcriptomic analyses reveal the hemibiotrophic stage shift of Colletotrichum fungi.</title>
        <authorList>
            <person name="Gan P."/>
            <person name="Ikeda K."/>
            <person name="Irieda H."/>
            <person name="Narusaka M."/>
            <person name="O'Connell R.J."/>
            <person name="Narusaka Y."/>
            <person name="Takano Y."/>
            <person name="Kubo Y."/>
            <person name="Shirasu K."/>
        </authorList>
    </citation>
    <scope>NUCLEOTIDE SEQUENCE [LARGE SCALE GENOMIC DNA]</scope>
    <source>
        <strain evidence="2">104-T / ATCC 96160 / CBS 514.97 / LARS 414 / MAFF 240422</strain>
    </source>
</reference>